<evidence type="ECO:0000313" key="2">
    <source>
        <dbReference type="EMBL" id="CAK9855141.1"/>
    </source>
</evidence>
<evidence type="ECO:0000256" key="1">
    <source>
        <dbReference type="SAM" id="MobiDB-lite"/>
    </source>
</evidence>
<feature type="compositionally biased region" description="Polar residues" evidence="1">
    <location>
        <begin position="30"/>
        <end position="41"/>
    </location>
</feature>
<name>A0ABP0ZZG5_9BRYO</name>
<sequence>MRTRSTATGQNSTAAAAAAATVAHVRSSVNCHGQGAASTDANSRRRTPDCDGPHSVNNRTCFLERHARVAGVEGKRS</sequence>
<dbReference type="EMBL" id="CAXHBF010000102">
    <property type="protein sequence ID" value="CAK9855141.1"/>
    <property type="molecule type" value="Genomic_DNA"/>
</dbReference>
<proteinExistence type="predicted"/>
<gene>
    <name evidence="2" type="ORF">CSSPJE1EN2_LOCUS25073</name>
</gene>
<evidence type="ECO:0000313" key="3">
    <source>
        <dbReference type="Proteomes" id="UP001497522"/>
    </source>
</evidence>
<comment type="caution">
    <text evidence="2">The sequence shown here is derived from an EMBL/GenBank/DDBJ whole genome shotgun (WGS) entry which is preliminary data.</text>
</comment>
<feature type="region of interest" description="Disordered" evidence="1">
    <location>
        <begin position="30"/>
        <end position="57"/>
    </location>
</feature>
<organism evidence="2 3">
    <name type="scientific">Sphagnum jensenii</name>
    <dbReference type="NCBI Taxonomy" id="128206"/>
    <lineage>
        <taxon>Eukaryota</taxon>
        <taxon>Viridiplantae</taxon>
        <taxon>Streptophyta</taxon>
        <taxon>Embryophyta</taxon>
        <taxon>Bryophyta</taxon>
        <taxon>Sphagnophytina</taxon>
        <taxon>Sphagnopsida</taxon>
        <taxon>Sphagnales</taxon>
        <taxon>Sphagnaceae</taxon>
        <taxon>Sphagnum</taxon>
    </lineage>
</organism>
<keyword evidence="3" id="KW-1185">Reference proteome</keyword>
<reference evidence="2" key="1">
    <citation type="submission" date="2024-03" db="EMBL/GenBank/DDBJ databases">
        <authorList>
            <consortium name="ELIXIR-Norway"/>
            <consortium name="Elixir Norway"/>
        </authorList>
    </citation>
    <scope>NUCLEOTIDE SEQUENCE</scope>
</reference>
<dbReference type="Proteomes" id="UP001497522">
    <property type="component" value="Unassembled WGS sequence"/>
</dbReference>
<protein>
    <recommendedName>
        <fullName evidence="4">Secreted protein</fullName>
    </recommendedName>
</protein>
<feature type="compositionally biased region" description="Basic and acidic residues" evidence="1">
    <location>
        <begin position="42"/>
        <end position="52"/>
    </location>
</feature>
<accession>A0ABP0ZZG5</accession>
<evidence type="ECO:0008006" key="4">
    <source>
        <dbReference type="Google" id="ProtNLM"/>
    </source>
</evidence>